<dbReference type="RefSeq" id="WP_035244606.1">
    <property type="nucleotide sequence ID" value="NZ_ARXU01000001.1"/>
</dbReference>
<evidence type="ECO:0000256" key="1">
    <source>
        <dbReference type="SAM" id="SignalP"/>
    </source>
</evidence>
<gene>
    <name evidence="2" type="ORF">T9A_00380</name>
</gene>
<comment type="caution">
    <text evidence="2">The sequence shown here is derived from an EMBL/GenBank/DDBJ whole genome shotgun (WGS) entry which is preliminary data.</text>
</comment>
<feature type="signal peptide" evidence="1">
    <location>
        <begin position="1"/>
        <end position="18"/>
    </location>
</feature>
<evidence type="ECO:0000313" key="2">
    <source>
        <dbReference type="EMBL" id="KGD63060.1"/>
    </source>
</evidence>
<name>A0ABR4WHQ9_9GAMM</name>
<evidence type="ECO:0000313" key="3">
    <source>
        <dbReference type="Proteomes" id="UP000029443"/>
    </source>
</evidence>
<accession>A0ABR4WHQ9</accession>
<dbReference type="Proteomes" id="UP000029443">
    <property type="component" value="Unassembled WGS sequence"/>
</dbReference>
<proteinExistence type="predicted"/>
<protein>
    <submittedName>
        <fullName evidence="2">Uncharacterized protein</fullName>
    </submittedName>
</protein>
<keyword evidence="3" id="KW-1185">Reference proteome</keyword>
<dbReference type="EMBL" id="ARXU01000001">
    <property type="protein sequence ID" value="KGD63060.1"/>
    <property type="molecule type" value="Genomic_DNA"/>
</dbReference>
<sequence length="95" mass="10677">MRPLLVIAALVCATVSHAEGDGQEASTNVIGTQEAPTVLNVVPWKDREVKLEKKDPTSSLLNRVLEPLDQEVLMREIEYHQLLNQEPDNDDLFLK</sequence>
<reference evidence="2 3" key="1">
    <citation type="submission" date="2012-09" db="EMBL/GenBank/DDBJ databases">
        <title>Genome Sequence of alkane-degrading Bacterium Alcanivorax jadensis T9.</title>
        <authorList>
            <person name="Lai Q."/>
            <person name="Shao Z."/>
        </authorList>
    </citation>
    <scope>NUCLEOTIDE SEQUENCE [LARGE SCALE GENOMIC DNA]</scope>
    <source>
        <strain evidence="2 3">T9</strain>
    </source>
</reference>
<organism evidence="2 3">
    <name type="scientific">Alcanivorax jadensis T9</name>
    <dbReference type="NCBI Taxonomy" id="1177181"/>
    <lineage>
        <taxon>Bacteria</taxon>
        <taxon>Pseudomonadati</taxon>
        <taxon>Pseudomonadota</taxon>
        <taxon>Gammaproteobacteria</taxon>
        <taxon>Oceanospirillales</taxon>
        <taxon>Alcanivoracaceae</taxon>
        <taxon>Alcanivorax</taxon>
    </lineage>
</organism>
<keyword evidence="1" id="KW-0732">Signal</keyword>
<feature type="chain" id="PRO_5046813764" evidence="1">
    <location>
        <begin position="19"/>
        <end position="95"/>
    </location>
</feature>